<dbReference type="AlphaFoldDB" id="A0A9Q0JQG4"/>
<comment type="caution">
    <text evidence="2">The sequence shown here is derived from an EMBL/GenBank/DDBJ whole genome shotgun (WGS) entry which is preliminary data.</text>
</comment>
<evidence type="ECO:0008006" key="4">
    <source>
        <dbReference type="Google" id="ProtNLM"/>
    </source>
</evidence>
<dbReference type="Proteomes" id="UP001141552">
    <property type="component" value="Unassembled WGS sequence"/>
</dbReference>
<proteinExistence type="predicted"/>
<reference evidence="2" key="1">
    <citation type="submission" date="2022-02" db="EMBL/GenBank/DDBJ databases">
        <authorList>
            <person name="Henning P.M."/>
            <person name="McCubbin A.G."/>
            <person name="Shore J.S."/>
        </authorList>
    </citation>
    <scope>NUCLEOTIDE SEQUENCE</scope>
    <source>
        <strain evidence="2">F60SS</strain>
        <tissue evidence="2">Leaves</tissue>
    </source>
</reference>
<reference evidence="2" key="2">
    <citation type="journal article" date="2023" name="Plants (Basel)">
        <title>Annotation of the Turnera subulata (Passifloraceae) Draft Genome Reveals the S-Locus Evolved after the Divergence of Turneroideae from Passifloroideae in a Stepwise Manner.</title>
        <authorList>
            <person name="Henning P.M."/>
            <person name="Roalson E.H."/>
            <person name="Mir W."/>
            <person name="McCubbin A.G."/>
            <person name="Shore J.S."/>
        </authorList>
    </citation>
    <scope>NUCLEOTIDE SEQUENCE</scope>
    <source>
        <strain evidence="2">F60SS</strain>
    </source>
</reference>
<dbReference type="GO" id="GO:0006285">
    <property type="term" value="P:base-excision repair, AP site formation"/>
    <property type="evidence" value="ECO:0007669"/>
    <property type="project" value="TreeGrafter"/>
</dbReference>
<dbReference type="Gene3D" id="1.10.340.30">
    <property type="entry name" value="Hypothetical protein, domain 2"/>
    <property type="match status" value="1"/>
</dbReference>
<evidence type="ECO:0000313" key="2">
    <source>
        <dbReference type="EMBL" id="KAJ4850304.1"/>
    </source>
</evidence>
<dbReference type="OrthoDB" id="4951845at2759"/>
<dbReference type="InterPro" id="IPR052054">
    <property type="entry name" value="Oxidative_DNA_repair_enzyme"/>
</dbReference>
<keyword evidence="3" id="KW-1185">Reference proteome</keyword>
<dbReference type="GO" id="GO:0034039">
    <property type="term" value="F:8-oxo-7,8-dihydroguanine DNA N-glycosylase activity"/>
    <property type="evidence" value="ECO:0007669"/>
    <property type="project" value="TreeGrafter"/>
</dbReference>
<feature type="compositionally biased region" description="Low complexity" evidence="1">
    <location>
        <begin position="233"/>
        <end position="243"/>
    </location>
</feature>
<feature type="region of interest" description="Disordered" evidence="1">
    <location>
        <begin position="222"/>
        <end position="243"/>
    </location>
</feature>
<dbReference type="SUPFAM" id="SSF48150">
    <property type="entry name" value="DNA-glycosylase"/>
    <property type="match status" value="1"/>
</dbReference>
<gene>
    <name evidence="2" type="ORF">Tsubulata_049323</name>
</gene>
<dbReference type="PANTHER" id="PTHR10242:SF7">
    <property type="entry name" value="HHH-GPD DOMAIN-CONTAINING PROTEIN"/>
    <property type="match status" value="1"/>
</dbReference>
<dbReference type="GO" id="GO:0005634">
    <property type="term" value="C:nucleus"/>
    <property type="evidence" value="ECO:0007669"/>
    <property type="project" value="TreeGrafter"/>
</dbReference>
<sequence>MVCMIEMGVGGEEEAGNGSAGITRRRFEMEKAVCNHGFFMMAPNKWEASTKTLHRPLRLSDSITSVTVSIQSSSPNHPNHNPDLDLLIITVHDLDSLTSPDRQAILDQVRRMLRISEKDEREVHQFQEKHPEAKKAGFGRLFRSPSLFEDAVKSILLCNSDWKRSLEMAKALCQLQAELIRSGGPPPPHLLELEVGVDGTKINAPHSLHGRKRERKLPVYKKKKPHPIHKPINKPISKPMKKTATTSTSQVAVVVTQPPTPNHSSSSHVNITTGGNFPSSRGLANLDADYLKDRCKLGYRAKLIINLAKKFEEGKLPKLLENYELGCDMESAQKKLKSIKGFGYFATHNVLMCMGFYHHVPADTETIRLLKQVHARHGCTKATVQKEAEEIYLKYAPFQCLAYWFDLLNDYEAKLGKLSELDSSGYHTVAGTISNSKGSAPALHDKI</sequence>
<organism evidence="2 3">
    <name type="scientific">Turnera subulata</name>
    <dbReference type="NCBI Taxonomy" id="218843"/>
    <lineage>
        <taxon>Eukaryota</taxon>
        <taxon>Viridiplantae</taxon>
        <taxon>Streptophyta</taxon>
        <taxon>Embryophyta</taxon>
        <taxon>Tracheophyta</taxon>
        <taxon>Spermatophyta</taxon>
        <taxon>Magnoliopsida</taxon>
        <taxon>eudicotyledons</taxon>
        <taxon>Gunneridae</taxon>
        <taxon>Pentapetalae</taxon>
        <taxon>rosids</taxon>
        <taxon>fabids</taxon>
        <taxon>Malpighiales</taxon>
        <taxon>Passifloraceae</taxon>
        <taxon>Turnera</taxon>
    </lineage>
</organism>
<evidence type="ECO:0000313" key="3">
    <source>
        <dbReference type="Proteomes" id="UP001141552"/>
    </source>
</evidence>
<accession>A0A9Q0JQG4</accession>
<feature type="compositionally biased region" description="Basic residues" evidence="1">
    <location>
        <begin position="222"/>
        <end position="232"/>
    </location>
</feature>
<dbReference type="InterPro" id="IPR011257">
    <property type="entry name" value="DNA_glycosylase"/>
</dbReference>
<dbReference type="EMBL" id="JAKUCV010000372">
    <property type="protein sequence ID" value="KAJ4850304.1"/>
    <property type="molecule type" value="Genomic_DNA"/>
</dbReference>
<name>A0A9Q0JQG4_9ROSI</name>
<dbReference type="PANTHER" id="PTHR10242">
    <property type="entry name" value="8-OXOGUANINE DNA GLYCOSYLASE"/>
    <property type="match status" value="1"/>
</dbReference>
<evidence type="ECO:0000256" key="1">
    <source>
        <dbReference type="SAM" id="MobiDB-lite"/>
    </source>
</evidence>
<protein>
    <recommendedName>
        <fullName evidence="4">HhH-GPD domain-containing protein</fullName>
    </recommendedName>
</protein>